<dbReference type="EMBL" id="LOCQ01000006">
    <property type="protein sequence ID" value="OBV41706.1"/>
    <property type="molecule type" value="Genomic_DNA"/>
</dbReference>
<proteinExistence type="predicted"/>
<comment type="caution">
    <text evidence="2">The sequence shown here is derived from an EMBL/GenBank/DDBJ whole genome shotgun (WGS) entry which is preliminary data.</text>
</comment>
<dbReference type="AlphaFoldDB" id="A0A1A7C719"/>
<keyword evidence="3" id="KW-1185">Reference proteome</keyword>
<accession>A0A1A7C719</accession>
<evidence type="ECO:0000256" key="1">
    <source>
        <dbReference type="SAM" id="Phobius"/>
    </source>
</evidence>
<keyword evidence="1" id="KW-0812">Transmembrane</keyword>
<evidence type="ECO:0000313" key="2">
    <source>
        <dbReference type="EMBL" id="OBV41706.1"/>
    </source>
</evidence>
<sequence length="94" mass="10091">MTHGLKIRNGGRVVFDSTLAVGGVCLGIFVISGAARVFSFPNFPTGHAPVVVFGDGTTRSNWQYDEAMGYPRFTFPSTATASPDIRTFAGIYLK</sequence>
<organism evidence="2 3">
    <name type="scientific">Janthinobacterium psychrotolerans</name>
    <dbReference type="NCBI Taxonomy" id="1747903"/>
    <lineage>
        <taxon>Bacteria</taxon>
        <taxon>Pseudomonadati</taxon>
        <taxon>Pseudomonadota</taxon>
        <taxon>Betaproteobacteria</taxon>
        <taxon>Burkholderiales</taxon>
        <taxon>Oxalobacteraceae</taxon>
        <taxon>Janthinobacterium</taxon>
    </lineage>
</organism>
<evidence type="ECO:0000313" key="3">
    <source>
        <dbReference type="Proteomes" id="UP000092713"/>
    </source>
</evidence>
<dbReference type="OrthoDB" id="8704270at2"/>
<gene>
    <name evidence="2" type="ORF">ASR47_10572</name>
</gene>
<reference evidence="2 3" key="1">
    <citation type="submission" date="2016-04" db="EMBL/GenBank/DDBJ databases">
        <title>Draft genome sequence of Janthinobacterium psychrotolerans sp. nov., isolated from freshwater sediments in Denmark.</title>
        <authorList>
            <person name="Gong X."/>
            <person name="Skrivergaard S."/>
            <person name="Korsgaard B.S."/>
            <person name="Schreiber L."/>
            <person name="Marshall I.P."/>
            <person name="Finster K."/>
            <person name="Schramm A."/>
        </authorList>
    </citation>
    <scope>NUCLEOTIDE SEQUENCE [LARGE SCALE GENOMIC DNA]</scope>
    <source>
        <strain evidence="2 3">S3-2</strain>
    </source>
</reference>
<name>A0A1A7C719_9BURK</name>
<dbReference type="STRING" id="1747903.ASR47_10572"/>
<keyword evidence="1" id="KW-0472">Membrane</keyword>
<dbReference type="Proteomes" id="UP000092713">
    <property type="component" value="Unassembled WGS sequence"/>
</dbReference>
<feature type="transmembrane region" description="Helical" evidence="1">
    <location>
        <begin position="12"/>
        <end position="35"/>
    </location>
</feature>
<keyword evidence="1" id="KW-1133">Transmembrane helix</keyword>
<dbReference type="RefSeq" id="WP_150127595.1">
    <property type="nucleotide sequence ID" value="NZ_LOCQ01000006.1"/>
</dbReference>
<protein>
    <submittedName>
        <fullName evidence="2">Uncharacterized protein</fullName>
    </submittedName>
</protein>